<dbReference type="PROSITE" id="PS50104">
    <property type="entry name" value="TIR"/>
    <property type="match status" value="1"/>
</dbReference>
<dbReference type="EMBL" id="CP036313">
    <property type="protein sequence ID" value="QBH13629.1"/>
    <property type="molecule type" value="Genomic_DNA"/>
</dbReference>
<keyword evidence="3" id="KW-0675">Receptor</keyword>
<gene>
    <name evidence="4" type="ORF">DO021_15150</name>
    <name evidence="3" type="ORF">EYB58_12255</name>
</gene>
<keyword evidence="1" id="KW-1133">Transmembrane helix</keyword>
<evidence type="ECO:0000313" key="5">
    <source>
        <dbReference type="Proteomes" id="UP000248798"/>
    </source>
</evidence>
<dbReference type="RefSeq" id="WP_111958168.1">
    <property type="nucleotide sequence ID" value="NZ_CP036313.1"/>
</dbReference>
<reference evidence="3 6" key="2">
    <citation type="submission" date="2019-02" db="EMBL/GenBank/DDBJ databases">
        <title>Complete genome sequence of Desulfobacter hydrogenophilus AcRS1.</title>
        <authorList>
            <person name="Marietou A."/>
            <person name="Lund M.B."/>
            <person name="Marshall I.P.G."/>
            <person name="Schreiber L."/>
            <person name="Jorgensen B."/>
        </authorList>
    </citation>
    <scope>NUCLEOTIDE SEQUENCE [LARGE SCALE GENOMIC DNA]</scope>
    <source>
        <strain evidence="3 6">AcRS1</strain>
    </source>
</reference>
<evidence type="ECO:0000313" key="4">
    <source>
        <dbReference type="EMBL" id="RAM01146.1"/>
    </source>
</evidence>
<dbReference type="SUPFAM" id="SSF52200">
    <property type="entry name" value="Toll/Interleukin receptor TIR domain"/>
    <property type="match status" value="1"/>
</dbReference>
<dbReference type="GO" id="GO:0007165">
    <property type="term" value="P:signal transduction"/>
    <property type="evidence" value="ECO:0007669"/>
    <property type="project" value="InterPro"/>
</dbReference>
<feature type="domain" description="TIR" evidence="2">
    <location>
        <begin position="66"/>
        <end position="192"/>
    </location>
</feature>
<dbReference type="OrthoDB" id="4774809at2"/>
<dbReference type="Gene3D" id="3.40.50.10140">
    <property type="entry name" value="Toll/interleukin-1 receptor homology (TIR) domain"/>
    <property type="match status" value="1"/>
</dbReference>
<organism evidence="4 5">
    <name type="scientific">Desulfobacter hydrogenophilus</name>
    <dbReference type="NCBI Taxonomy" id="2291"/>
    <lineage>
        <taxon>Bacteria</taxon>
        <taxon>Pseudomonadati</taxon>
        <taxon>Thermodesulfobacteriota</taxon>
        <taxon>Desulfobacteria</taxon>
        <taxon>Desulfobacterales</taxon>
        <taxon>Desulfobacteraceae</taxon>
        <taxon>Desulfobacter</taxon>
    </lineage>
</organism>
<keyword evidence="1" id="KW-0812">Transmembrane</keyword>
<feature type="transmembrane region" description="Helical" evidence="1">
    <location>
        <begin position="12"/>
        <end position="33"/>
    </location>
</feature>
<dbReference type="InterPro" id="IPR035897">
    <property type="entry name" value="Toll_tir_struct_dom_sf"/>
</dbReference>
<proteinExistence type="predicted"/>
<sequence length="206" mass="23215">MKKPIKKELLNTLPVIVGGIASVVSILVFLIQFKSVEYIKFSTGILGAMLGAIVAYSIARIRTALNAPKIFISYSNNDLDFVQKLLREIEQLPVYVLFDKHELNVGDPISQKISELVDESDYFLVVISKNSSESQWIEKELENAINKKKKILPVVIDETPVPKIISDLVYADFLESFDIGVSQITKALKTSKHNNFFQRSAKNRAR</sequence>
<dbReference type="EMBL" id="QLNI01000031">
    <property type="protein sequence ID" value="RAM01146.1"/>
    <property type="molecule type" value="Genomic_DNA"/>
</dbReference>
<dbReference type="InterPro" id="IPR000157">
    <property type="entry name" value="TIR_dom"/>
</dbReference>
<dbReference type="SMART" id="SM00255">
    <property type="entry name" value="TIR"/>
    <property type="match status" value="1"/>
</dbReference>
<dbReference type="AlphaFoldDB" id="A0A328FAB0"/>
<dbReference type="Proteomes" id="UP000293902">
    <property type="component" value="Chromosome"/>
</dbReference>
<keyword evidence="1" id="KW-0472">Membrane</keyword>
<feature type="transmembrane region" description="Helical" evidence="1">
    <location>
        <begin position="39"/>
        <end position="59"/>
    </location>
</feature>
<evidence type="ECO:0000313" key="6">
    <source>
        <dbReference type="Proteomes" id="UP000293902"/>
    </source>
</evidence>
<evidence type="ECO:0000313" key="3">
    <source>
        <dbReference type="EMBL" id="QBH13629.1"/>
    </source>
</evidence>
<evidence type="ECO:0000256" key="1">
    <source>
        <dbReference type="SAM" id="Phobius"/>
    </source>
</evidence>
<accession>A0A328FAB0</accession>
<dbReference type="Proteomes" id="UP000248798">
    <property type="component" value="Unassembled WGS sequence"/>
</dbReference>
<evidence type="ECO:0000259" key="2">
    <source>
        <dbReference type="PROSITE" id="PS50104"/>
    </source>
</evidence>
<reference evidence="4 5" key="1">
    <citation type="submission" date="2018-06" db="EMBL/GenBank/DDBJ databases">
        <title>Complete Genome Sequence of Desulfobacter hydrogenophilus (DSM3380).</title>
        <authorList>
            <person name="Marietou A."/>
            <person name="Schreiber L."/>
            <person name="Marshall I."/>
            <person name="Jorgensen B."/>
        </authorList>
    </citation>
    <scope>NUCLEOTIDE SEQUENCE [LARGE SCALE GENOMIC DNA]</scope>
    <source>
        <strain evidence="4 5">DSM 3380</strain>
    </source>
</reference>
<name>A0A328FAB0_9BACT</name>
<keyword evidence="6" id="KW-1185">Reference proteome</keyword>
<protein>
    <submittedName>
        <fullName evidence="3">Toll/interleukin-1 receptor domain-containing protein</fullName>
    </submittedName>
</protein>
<dbReference type="Pfam" id="PF13676">
    <property type="entry name" value="TIR_2"/>
    <property type="match status" value="1"/>
</dbReference>